<proteinExistence type="predicted"/>
<feature type="compositionally biased region" description="Basic residues" evidence="1">
    <location>
        <begin position="124"/>
        <end position="136"/>
    </location>
</feature>
<reference evidence="3" key="1">
    <citation type="submission" date="2016-10" db="EMBL/GenBank/DDBJ databases">
        <authorList>
            <person name="Varghese N."/>
            <person name="Submissions S."/>
        </authorList>
    </citation>
    <scope>NUCLEOTIDE SEQUENCE [LARGE SCALE GENOMIC DNA]</scope>
    <source>
        <strain evidence="3">CGMCC 4.6856</strain>
    </source>
</reference>
<evidence type="ECO:0000256" key="1">
    <source>
        <dbReference type="SAM" id="MobiDB-lite"/>
    </source>
</evidence>
<organism evidence="2 3">
    <name type="scientific">Microlunatus flavus</name>
    <dbReference type="NCBI Taxonomy" id="1036181"/>
    <lineage>
        <taxon>Bacteria</taxon>
        <taxon>Bacillati</taxon>
        <taxon>Actinomycetota</taxon>
        <taxon>Actinomycetes</taxon>
        <taxon>Propionibacteriales</taxon>
        <taxon>Propionibacteriaceae</taxon>
        <taxon>Microlunatus</taxon>
    </lineage>
</organism>
<protein>
    <submittedName>
        <fullName evidence="2">Uncharacterized protein</fullName>
    </submittedName>
</protein>
<keyword evidence="3" id="KW-1185">Reference proteome</keyword>
<feature type="region of interest" description="Disordered" evidence="1">
    <location>
        <begin position="109"/>
        <end position="136"/>
    </location>
</feature>
<dbReference type="EMBL" id="FOFA01000002">
    <property type="protein sequence ID" value="SEQ03554.1"/>
    <property type="molecule type" value="Genomic_DNA"/>
</dbReference>
<sequence>MTAIDPWDTGSPPDPQPLTREDRISSAVVAVHERGPRVGLEHVAWDQLPAHVRHDYTEDIATALDAAYPLIESDEEIEALPQGAIIVNEHGRVEQPVLDGGLGMVGQIDVGTRGGSSLESARPAGRRAGARPRRSR</sequence>
<feature type="region of interest" description="Disordered" evidence="1">
    <location>
        <begin position="1"/>
        <end position="21"/>
    </location>
</feature>
<dbReference type="RefSeq" id="WP_091178193.1">
    <property type="nucleotide sequence ID" value="NZ_FOFA01000002.1"/>
</dbReference>
<evidence type="ECO:0000313" key="3">
    <source>
        <dbReference type="Proteomes" id="UP000198504"/>
    </source>
</evidence>
<accession>A0A1H9CQX3</accession>
<dbReference type="Proteomes" id="UP000198504">
    <property type="component" value="Unassembled WGS sequence"/>
</dbReference>
<name>A0A1H9CQX3_9ACTN</name>
<gene>
    <name evidence="2" type="ORF">SAMN05421756_102295</name>
</gene>
<evidence type="ECO:0000313" key="2">
    <source>
        <dbReference type="EMBL" id="SEQ03554.1"/>
    </source>
</evidence>
<dbReference type="AlphaFoldDB" id="A0A1H9CQX3"/>